<evidence type="ECO:0000313" key="4">
    <source>
        <dbReference type="EMBL" id="SMP73262.1"/>
    </source>
</evidence>
<keyword evidence="1" id="KW-0732">Signal</keyword>
<dbReference type="InterPro" id="IPR024749">
    <property type="entry name" value="Collagen-bd_put"/>
</dbReference>
<organism evidence="4 5">
    <name type="scientific">Neorhodopirellula lusitana</name>
    <dbReference type="NCBI Taxonomy" id="445327"/>
    <lineage>
        <taxon>Bacteria</taxon>
        <taxon>Pseudomonadati</taxon>
        <taxon>Planctomycetota</taxon>
        <taxon>Planctomycetia</taxon>
        <taxon>Pirellulales</taxon>
        <taxon>Pirellulaceae</taxon>
        <taxon>Neorhodopirellula</taxon>
    </lineage>
</organism>
<dbReference type="InterPro" id="IPR017853">
    <property type="entry name" value="GH"/>
</dbReference>
<protein>
    <submittedName>
        <fullName evidence="4">Collagen-binding domain of a collagenase</fullName>
    </submittedName>
</protein>
<reference evidence="4 5" key="1">
    <citation type="submission" date="2017-05" db="EMBL/GenBank/DDBJ databases">
        <authorList>
            <person name="Varghese N."/>
            <person name="Submissions S."/>
        </authorList>
    </citation>
    <scope>NUCLEOTIDE SEQUENCE [LARGE SCALE GENOMIC DNA]</scope>
    <source>
        <strain evidence="4 5">DSM 25457</strain>
    </source>
</reference>
<feature type="domain" description="Putative collagen-binding" evidence="2">
    <location>
        <begin position="339"/>
        <end position="422"/>
    </location>
</feature>
<accession>A0ABY1QJH6</accession>
<gene>
    <name evidence="4" type="ORF">SAMN06265222_11671</name>
</gene>
<dbReference type="SUPFAM" id="SSF51445">
    <property type="entry name" value="(Trans)glycosidases"/>
    <property type="match status" value="1"/>
</dbReference>
<dbReference type="Pfam" id="PF12904">
    <property type="entry name" value="Collagen_bind_2"/>
    <property type="match status" value="1"/>
</dbReference>
<name>A0ABY1QJH6_9BACT</name>
<feature type="domain" description="Apiosidase-like catalytic" evidence="3">
    <location>
        <begin position="29"/>
        <end position="325"/>
    </location>
</feature>
<dbReference type="Proteomes" id="UP001158067">
    <property type="component" value="Unassembled WGS sequence"/>
</dbReference>
<dbReference type="InterPro" id="IPR025277">
    <property type="entry name" value="Apiosidase-like_cat_dom"/>
</dbReference>
<feature type="chain" id="PRO_5045424530" evidence="1">
    <location>
        <begin position="22"/>
        <end position="428"/>
    </location>
</feature>
<dbReference type="RefSeq" id="WP_283434719.1">
    <property type="nucleotide sequence ID" value="NZ_FXUG01000016.1"/>
</dbReference>
<dbReference type="PANTHER" id="PTHR37836:SF2">
    <property type="entry name" value="DUF4038 DOMAIN-CONTAINING PROTEIN"/>
    <property type="match status" value="1"/>
</dbReference>
<proteinExistence type="predicted"/>
<sequence>MLRIKLAVVFLVLCSAGRGLAVEYPLRVSDNQRFLVDSSGTPFFWQADTCWRLFQGVTREDVTKYLDDRQAKGYNAIMASALFSGEDVHGERPFTGIWGSTPNEAYWRHVDWVVQEIERREMAIGFLPTWTRPRPLGHYDPADVIAYGKFVGQRYGKYKNLVWILGGDVDARKINVEDTRRFANAIESGQGGHTRLMTLHDSDEADGSEFLSGEPWLDLYAQHNDTSGKRVLADHQLSPTKPVLNLEPRYEELFVGRHDDAIRRDNIRCVFSGGLAGLVYGADPIWNLGQDGWNFAAKFWKEHLELPGAKQSTYIRTLMEQWRWYECSPHVLDSQVTEGPAYVPALLANSKQYALVYYAENKDGQSLTIKLDVFEPATVQAVWFDATDGTYRSGGSYPNTGTRSLTVPGPNSRGAYDWILCLGRKPTT</sequence>
<dbReference type="Gene3D" id="3.20.20.80">
    <property type="entry name" value="Glycosidases"/>
    <property type="match status" value="1"/>
</dbReference>
<dbReference type="EMBL" id="FXUG01000016">
    <property type="protein sequence ID" value="SMP73262.1"/>
    <property type="molecule type" value="Genomic_DNA"/>
</dbReference>
<evidence type="ECO:0000259" key="2">
    <source>
        <dbReference type="Pfam" id="PF12904"/>
    </source>
</evidence>
<dbReference type="PANTHER" id="PTHR37836">
    <property type="entry name" value="LMO1036 PROTEIN"/>
    <property type="match status" value="1"/>
</dbReference>
<comment type="caution">
    <text evidence="4">The sequence shown here is derived from an EMBL/GenBank/DDBJ whole genome shotgun (WGS) entry which is preliminary data.</text>
</comment>
<evidence type="ECO:0000256" key="1">
    <source>
        <dbReference type="SAM" id="SignalP"/>
    </source>
</evidence>
<evidence type="ECO:0000313" key="5">
    <source>
        <dbReference type="Proteomes" id="UP001158067"/>
    </source>
</evidence>
<feature type="signal peptide" evidence="1">
    <location>
        <begin position="1"/>
        <end position="21"/>
    </location>
</feature>
<keyword evidence="5" id="KW-1185">Reference proteome</keyword>
<evidence type="ECO:0000259" key="3">
    <source>
        <dbReference type="Pfam" id="PF13204"/>
    </source>
</evidence>
<dbReference type="Pfam" id="PF13204">
    <property type="entry name" value="Apiosidase"/>
    <property type="match status" value="1"/>
</dbReference>